<dbReference type="GeneID" id="34616148"/>
<dbReference type="STRING" id="1073090.A0A1L9SCZ1"/>
<dbReference type="VEuPathDB" id="FungiDB:ASPZODRAFT_70613"/>
<protein>
    <submittedName>
        <fullName evidence="1">Uncharacterized protein</fullName>
    </submittedName>
</protein>
<dbReference type="RefSeq" id="XP_022579551.1">
    <property type="nucleotide sequence ID" value="XM_022729684.1"/>
</dbReference>
<proteinExistence type="predicted"/>
<evidence type="ECO:0000313" key="1">
    <source>
        <dbReference type="EMBL" id="OJJ45041.1"/>
    </source>
</evidence>
<gene>
    <name evidence="1" type="ORF">ASPZODRAFT_70613</name>
</gene>
<dbReference type="EMBL" id="KV878346">
    <property type="protein sequence ID" value="OJJ45041.1"/>
    <property type="molecule type" value="Genomic_DNA"/>
</dbReference>
<keyword evidence="2" id="KW-1185">Reference proteome</keyword>
<dbReference type="AlphaFoldDB" id="A0A1L9SCZ1"/>
<name>A0A1L9SCZ1_9EURO</name>
<accession>A0A1L9SCZ1</accession>
<dbReference type="Proteomes" id="UP000184188">
    <property type="component" value="Unassembled WGS sequence"/>
</dbReference>
<reference evidence="2" key="1">
    <citation type="journal article" date="2017" name="Genome Biol.">
        <title>Comparative genomics reveals high biological diversity and specific adaptations in the industrially and medically important fungal genus Aspergillus.</title>
        <authorList>
            <person name="de Vries R.P."/>
            <person name="Riley R."/>
            <person name="Wiebenga A."/>
            <person name="Aguilar-Osorio G."/>
            <person name="Amillis S."/>
            <person name="Uchima C.A."/>
            <person name="Anderluh G."/>
            <person name="Asadollahi M."/>
            <person name="Askin M."/>
            <person name="Barry K."/>
            <person name="Battaglia E."/>
            <person name="Bayram O."/>
            <person name="Benocci T."/>
            <person name="Braus-Stromeyer S.A."/>
            <person name="Caldana C."/>
            <person name="Canovas D."/>
            <person name="Cerqueira G.C."/>
            <person name="Chen F."/>
            <person name="Chen W."/>
            <person name="Choi C."/>
            <person name="Clum A."/>
            <person name="Dos Santos R.A."/>
            <person name="Damasio A.R."/>
            <person name="Diallinas G."/>
            <person name="Emri T."/>
            <person name="Fekete E."/>
            <person name="Flipphi M."/>
            <person name="Freyberg S."/>
            <person name="Gallo A."/>
            <person name="Gournas C."/>
            <person name="Habgood R."/>
            <person name="Hainaut M."/>
            <person name="Harispe M.L."/>
            <person name="Henrissat B."/>
            <person name="Hilden K.S."/>
            <person name="Hope R."/>
            <person name="Hossain A."/>
            <person name="Karabika E."/>
            <person name="Karaffa L."/>
            <person name="Karanyi Z."/>
            <person name="Krasevec N."/>
            <person name="Kuo A."/>
            <person name="Kusch H."/>
            <person name="LaButti K."/>
            <person name="Lagendijk E.L."/>
            <person name="Lapidus A."/>
            <person name="Levasseur A."/>
            <person name="Lindquist E."/>
            <person name="Lipzen A."/>
            <person name="Logrieco A.F."/>
            <person name="MacCabe A."/>
            <person name="Maekelae M.R."/>
            <person name="Malavazi I."/>
            <person name="Melin P."/>
            <person name="Meyer V."/>
            <person name="Mielnichuk N."/>
            <person name="Miskei M."/>
            <person name="Molnar A.P."/>
            <person name="Mule G."/>
            <person name="Ngan C.Y."/>
            <person name="Orejas M."/>
            <person name="Orosz E."/>
            <person name="Ouedraogo J.P."/>
            <person name="Overkamp K.M."/>
            <person name="Park H.-S."/>
            <person name="Perrone G."/>
            <person name="Piumi F."/>
            <person name="Punt P.J."/>
            <person name="Ram A.F."/>
            <person name="Ramon A."/>
            <person name="Rauscher S."/>
            <person name="Record E."/>
            <person name="Riano-Pachon D.M."/>
            <person name="Robert V."/>
            <person name="Roehrig J."/>
            <person name="Ruller R."/>
            <person name="Salamov A."/>
            <person name="Salih N.S."/>
            <person name="Samson R.A."/>
            <person name="Sandor E."/>
            <person name="Sanguinetti M."/>
            <person name="Schuetze T."/>
            <person name="Sepcic K."/>
            <person name="Shelest E."/>
            <person name="Sherlock G."/>
            <person name="Sophianopoulou V."/>
            <person name="Squina F.M."/>
            <person name="Sun H."/>
            <person name="Susca A."/>
            <person name="Todd R.B."/>
            <person name="Tsang A."/>
            <person name="Unkles S.E."/>
            <person name="van de Wiele N."/>
            <person name="van Rossen-Uffink D."/>
            <person name="Oliveira J.V."/>
            <person name="Vesth T.C."/>
            <person name="Visser J."/>
            <person name="Yu J.-H."/>
            <person name="Zhou M."/>
            <person name="Andersen M.R."/>
            <person name="Archer D.B."/>
            <person name="Baker S.E."/>
            <person name="Benoit I."/>
            <person name="Brakhage A.A."/>
            <person name="Braus G.H."/>
            <person name="Fischer R."/>
            <person name="Frisvad J.C."/>
            <person name="Goldman G.H."/>
            <person name="Houbraken J."/>
            <person name="Oakley B."/>
            <person name="Pocsi I."/>
            <person name="Scazzocchio C."/>
            <person name="Seiboth B."/>
            <person name="vanKuyk P.A."/>
            <person name="Wortman J."/>
            <person name="Dyer P.S."/>
            <person name="Grigoriev I.V."/>
        </authorList>
    </citation>
    <scope>NUCLEOTIDE SEQUENCE [LARGE SCALE GENOMIC DNA]</scope>
    <source>
        <strain evidence="2">CBS 506.65</strain>
    </source>
</reference>
<sequence>MANLIRFFLDRRQGEDEDFAQVRQTVIQRINETYDLVEDRDGMHIQSDSLEGLQIKCEDLNLHPDESLDGSPQPVFFKPWPLASFPRPHPTDEYTSKQVEIYKAKKYWDIDSPLLAYQISQANYLSSIIGIFFEGLLRDVGRPQYKYPQCLETMASWIHKDFTYNIFADDFDPPLWTSVDWYPGEAWKSTKNVPHIMFTLILGYEPTEDLFQVEVLSILAAMITRLEGDEDLAHNTIPIMVISIMAGMKARVLQAHYNYQGLVIRKSQMISFPTVDEALPNIDLFLRFMASECVGDTKNPDILMKVSSRLFENSNMNGRTY</sequence>
<organism evidence="1 2">
    <name type="scientific">Penicilliopsis zonata CBS 506.65</name>
    <dbReference type="NCBI Taxonomy" id="1073090"/>
    <lineage>
        <taxon>Eukaryota</taxon>
        <taxon>Fungi</taxon>
        <taxon>Dikarya</taxon>
        <taxon>Ascomycota</taxon>
        <taxon>Pezizomycotina</taxon>
        <taxon>Eurotiomycetes</taxon>
        <taxon>Eurotiomycetidae</taxon>
        <taxon>Eurotiales</taxon>
        <taxon>Aspergillaceae</taxon>
        <taxon>Penicilliopsis</taxon>
    </lineage>
</organism>
<evidence type="ECO:0000313" key="2">
    <source>
        <dbReference type="Proteomes" id="UP000184188"/>
    </source>
</evidence>
<dbReference type="OrthoDB" id="4177740at2759"/>